<dbReference type="EMBL" id="FQ790347">
    <property type="protein sequence ID" value="CCD53542.1"/>
    <property type="molecule type" value="Genomic_DNA"/>
</dbReference>
<gene>
    <name evidence="2" type="ORF">BofuT4_uP135870.1</name>
</gene>
<accession>G2YPJ4</accession>
<dbReference type="AlphaFoldDB" id="G2YPJ4"/>
<sequence length="42" mass="4713">MPVRVCDRLQVLEEERLFGVLATDDQEATPSDLGTGIPNDRR</sequence>
<proteinExistence type="predicted"/>
<dbReference type="InParanoid" id="G2YPJ4"/>
<evidence type="ECO:0000256" key="1">
    <source>
        <dbReference type="SAM" id="MobiDB-lite"/>
    </source>
</evidence>
<protein>
    <submittedName>
        <fullName evidence="2">Uncharacterized protein</fullName>
    </submittedName>
</protein>
<feature type="region of interest" description="Disordered" evidence="1">
    <location>
        <begin position="23"/>
        <end position="42"/>
    </location>
</feature>
<dbReference type="Proteomes" id="UP000008177">
    <property type="component" value="Unplaced contigs"/>
</dbReference>
<reference evidence="3" key="1">
    <citation type="journal article" date="2011" name="PLoS Genet.">
        <title>Genomic analysis of the necrotrophic fungal pathogens Sclerotinia sclerotiorum and Botrytis cinerea.</title>
        <authorList>
            <person name="Amselem J."/>
            <person name="Cuomo C.A."/>
            <person name="van Kan J.A."/>
            <person name="Viaud M."/>
            <person name="Benito E.P."/>
            <person name="Couloux A."/>
            <person name="Coutinho P.M."/>
            <person name="de Vries R.P."/>
            <person name="Dyer P.S."/>
            <person name="Fillinger S."/>
            <person name="Fournier E."/>
            <person name="Gout L."/>
            <person name="Hahn M."/>
            <person name="Kohn L."/>
            <person name="Lapalu N."/>
            <person name="Plummer K.M."/>
            <person name="Pradier J.M."/>
            <person name="Quevillon E."/>
            <person name="Sharon A."/>
            <person name="Simon A."/>
            <person name="ten Have A."/>
            <person name="Tudzynski B."/>
            <person name="Tudzynski P."/>
            <person name="Wincker P."/>
            <person name="Andrew M."/>
            <person name="Anthouard V."/>
            <person name="Beever R.E."/>
            <person name="Beffa R."/>
            <person name="Benoit I."/>
            <person name="Bouzid O."/>
            <person name="Brault B."/>
            <person name="Chen Z."/>
            <person name="Choquer M."/>
            <person name="Collemare J."/>
            <person name="Cotton P."/>
            <person name="Danchin E.G."/>
            <person name="Da Silva C."/>
            <person name="Gautier A."/>
            <person name="Giraud C."/>
            <person name="Giraud T."/>
            <person name="Gonzalez C."/>
            <person name="Grossetete S."/>
            <person name="Guldener U."/>
            <person name="Henrissat B."/>
            <person name="Howlett B.J."/>
            <person name="Kodira C."/>
            <person name="Kretschmer M."/>
            <person name="Lappartient A."/>
            <person name="Leroch M."/>
            <person name="Levis C."/>
            <person name="Mauceli E."/>
            <person name="Neuveglise C."/>
            <person name="Oeser B."/>
            <person name="Pearson M."/>
            <person name="Poulain J."/>
            <person name="Poussereau N."/>
            <person name="Quesneville H."/>
            <person name="Rascle C."/>
            <person name="Schumacher J."/>
            <person name="Segurens B."/>
            <person name="Sexton A."/>
            <person name="Silva E."/>
            <person name="Sirven C."/>
            <person name="Soanes D.M."/>
            <person name="Talbot N.J."/>
            <person name="Templeton M."/>
            <person name="Yandava C."/>
            <person name="Yarden O."/>
            <person name="Zeng Q."/>
            <person name="Rollins J.A."/>
            <person name="Lebrun M.H."/>
            <person name="Dickman M."/>
        </authorList>
    </citation>
    <scope>NUCLEOTIDE SEQUENCE [LARGE SCALE GENOMIC DNA]</scope>
    <source>
        <strain evidence="3">T4</strain>
    </source>
</reference>
<evidence type="ECO:0000313" key="2">
    <source>
        <dbReference type="EMBL" id="CCD53542.1"/>
    </source>
</evidence>
<name>G2YPJ4_BOTF4</name>
<organism evidence="2 3">
    <name type="scientific">Botryotinia fuckeliana (strain T4)</name>
    <name type="common">Noble rot fungus</name>
    <name type="synonym">Botrytis cinerea</name>
    <dbReference type="NCBI Taxonomy" id="999810"/>
    <lineage>
        <taxon>Eukaryota</taxon>
        <taxon>Fungi</taxon>
        <taxon>Dikarya</taxon>
        <taxon>Ascomycota</taxon>
        <taxon>Pezizomycotina</taxon>
        <taxon>Leotiomycetes</taxon>
        <taxon>Helotiales</taxon>
        <taxon>Sclerotiniaceae</taxon>
        <taxon>Botrytis</taxon>
    </lineage>
</organism>
<dbReference type="HOGENOM" id="CLU_3260463_0_0_1"/>
<evidence type="ECO:0000313" key="3">
    <source>
        <dbReference type="Proteomes" id="UP000008177"/>
    </source>
</evidence>